<dbReference type="STRING" id="258515.SAMN05192585_1406"/>
<evidence type="ECO:0000313" key="2">
    <source>
        <dbReference type="Proteomes" id="UP000199182"/>
    </source>
</evidence>
<dbReference type="AlphaFoldDB" id="A0A1H0FF84"/>
<dbReference type="OrthoDB" id="1734531at2"/>
<keyword evidence="2" id="KW-1185">Reference proteome</keyword>
<proteinExistence type="predicted"/>
<evidence type="ECO:0000313" key="1">
    <source>
        <dbReference type="EMBL" id="SDN93343.1"/>
    </source>
</evidence>
<gene>
    <name evidence="1" type="ORF">SAMN05192585_1406</name>
</gene>
<dbReference type="Pfam" id="PF20124">
    <property type="entry name" value="DUF6514"/>
    <property type="match status" value="1"/>
</dbReference>
<dbReference type="Proteomes" id="UP000199182">
    <property type="component" value="Unassembled WGS sequence"/>
</dbReference>
<accession>A0A1H0FF84</accession>
<dbReference type="InterPro" id="IPR017016">
    <property type="entry name" value="UCP033595"/>
</dbReference>
<reference evidence="1 2" key="1">
    <citation type="submission" date="2016-10" db="EMBL/GenBank/DDBJ databases">
        <authorList>
            <person name="de Groot N.N."/>
        </authorList>
    </citation>
    <scope>NUCLEOTIDE SEQUENCE [LARGE SCALE GENOMIC DNA]</scope>
    <source>
        <strain evidence="1 2">CGMCC 1.5012</strain>
    </source>
</reference>
<organism evidence="1 2">
    <name type="scientific">Acetanaerobacterium elongatum</name>
    <dbReference type="NCBI Taxonomy" id="258515"/>
    <lineage>
        <taxon>Bacteria</taxon>
        <taxon>Bacillati</taxon>
        <taxon>Bacillota</taxon>
        <taxon>Clostridia</taxon>
        <taxon>Eubacteriales</taxon>
        <taxon>Oscillospiraceae</taxon>
        <taxon>Acetanaerobacterium</taxon>
    </lineage>
</organism>
<dbReference type="EMBL" id="FNID01000040">
    <property type="protein sequence ID" value="SDN93343.1"/>
    <property type="molecule type" value="Genomic_DNA"/>
</dbReference>
<protein>
    <submittedName>
        <fullName evidence="1">Uncharacterized protein</fullName>
    </submittedName>
</protein>
<name>A0A1H0FF84_9FIRM</name>
<dbReference type="RefSeq" id="WP_092642811.1">
    <property type="nucleotide sequence ID" value="NZ_FNID01000040.1"/>
</dbReference>
<sequence>MQGVVFLDKLENQLTEDMKITYNVVESEVNPAIIELGGAPIVTYGVSVTKIADSGEESTTILDISTDRTVVESLVSALRRGRVTPITVADVVEDYMALLF</sequence>